<reference evidence="2 3" key="1">
    <citation type="submission" date="2023-07" db="EMBL/GenBank/DDBJ databases">
        <title>Genomic Encyclopedia of Type Strains, Phase IV (KMG-IV): sequencing the most valuable type-strain genomes for metagenomic binning, comparative biology and taxonomic classification.</title>
        <authorList>
            <person name="Goeker M."/>
        </authorList>
    </citation>
    <scope>NUCLEOTIDE SEQUENCE [LARGE SCALE GENOMIC DNA]</scope>
    <source>
        <strain evidence="2 3">DSM 19619</strain>
    </source>
</reference>
<evidence type="ECO:0000313" key="2">
    <source>
        <dbReference type="EMBL" id="MDQ0475064.1"/>
    </source>
</evidence>
<sequence>MTSLRDKIARAARRFGADSGGNALMLFGFALLPVLGLAGAAVDYGRASKSRTDMQAALDTTVLMVAQQAASQTAAQLTASATKDFNAMFTQPEVSGVKVTATYSTTGGSQVAMTASGTLQSDFAWLFGIKTMTIGTTSTATWGNNRLRVALVLDNTGSMADSGKITALKAATHSLLGQLQGAAGTSADVYTSIIPFGKDVNAGSTNYAQSWVRWDLWDAANGTCSKSRYTPQATCVAAGGKWTPASHSTWNGCLTDRDQNDDTTADVPVTGSTATLFPAEQYAYCPVSLMGLSNDWTALSNKVDAMTPNGNTNQTIGLQWGLQSLVAGNPLAVPALDPNYNYTQVIVLLTDGLNTQNRWSTDQSTIDTRTLAACTNAKQAGIVIYTIQVDTGGDPTSTMLPACATDSSKFFLLTSSSQILSVFTQIGTALSQLRISS</sequence>
<evidence type="ECO:0000259" key="1">
    <source>
        <dbReference type="PROSITE" id="PS50234"/>
    </source>
</evidence>
<dbReference type="EMBL" id="JAUSVX010000029">
    <property type="protein sequence ID" value="MDQ0475064.1"/>
    <property type="molecule type" value="Genomic_DNA"/>
</dbReference>
<dbReference type="Proteomes" id="UP001242480">
    <property type="component" value="Unassembled WGS sequence"/>
</dbReference>
<dbReference type="Pfam" id="PF00092">
    <property type="entry name" value="VWA"/>
    <property type="match status" value="1"/>
</dbReference>
<dbReference type="InterPro" id="IPR028087">
    <property type="entry name" value="Tad_N"/>
</dbReference>
<feature type="domain" description="VWFA" evidence="1">
    <location>
        <begin position="148"/>
        <end position="426"/>
    </location>
</feature>
<evidence type="ECO:0000313" key="3">
    <source>
        <dbReference type="Proteomes" id="UP001242480"/>
    </source>
</evidence>
<proteinExistence type="predicted"/>
<gene>
    <name evidence="2" type="ORF">QO011_008106</name>
</gene>
<accession>A0ABU0JP49</accession>
<dbReference type="InterPro" id="IPR036465">
    <property type="entry name" value="vWFA_dom_sf"/>
</dbReference>
<keyword evidence="3" id="KW-1185">Reference proteome</keyword>
<dbReference type="CDD" id="cd00198">
    <property type="entry name" value="vWFA"/>
    <property type="match status" value="1"/>
</dbReference>
<comment type="caution">
    <text evidence="2">The sequence shown here is derived from an EMBL/GenBank/DDBJ whole genome shotgun (WGS) entry which is preliminary data.</text>
</comment>
<dbReference type="PROSITE" id="PS50234">
    <property type="entry name" value="VWFA"/>
    <property type="match status" value="1"/>
</dbReference>
<dbReference type="InterPro" id="IPR002035">
    <property type="entry name" value="VWF_A"/>
</dbReference>
<name>A0ABU0JP49_9HYPH</name>
<dbReference type="SUPFAM" id="SSF53300">
    <property type="entry name" value="vWA-like"/>
    <property type="match status" value="1"/>
</dbReference>
<protein>
    <submittedName>
        <fullName evidence="2">Flp pilus assembly protein TadG</fullName>
    </submittedName>
</protein>
<organism evidence="2 3">
    <name type="scientific">Labrys wisconsinensis</name>
    <dbReference type="NCBI Taxonomy" id="425677"/>
    <lineage>
        <taxon>Bacteria</taxon>
        <taxon>Pseudomonadati</taxon>
        <taxon>Pseudomonadota</taxon>
        <taxon>Alphaproteobacteria</taxon>
        <taxon>Hyphomicrobiales</taxon>
        <taxon>Xanthobacteraceae</taxon>
        <taxon>Labrys</taxon>
    </lineage>
</organism>
<dbReference type="Gene3D" id="3.40.50.410">
    <property type="entry name" value="von Willebrand factor, type A domain"/>
    <property type="match status" value="1"/>
</dbReference>
<dbReference type="Pfam" id="PF13400">
    <property type="entry name" value="Tad"/>
    <property type="match status" value="1"/>
</dbReference>
<dbReference type="RefSeq" id="WP_307285739.1">
    <property type="nucleotide sequence ID" value="NZ_JAUSVX010000029.1"/>
</dbReference>